<dbReference type="EMBL" id="CAMPGE010021481">
    <property type="protein sequence ID" value="CAI2379624.1"/>
    <property type="molecule type" value="Genomic_DNA"/>
</dbReference>
<name>A0AAD2D3H5_EUPCR</name>
<protein>
    <submittedName>
        <fullName evidence="1">Uncharacterized protein</fullName>
    </submittedName>
</protein>
<dbReference type="AlphaFoldDB" id="A0AAD2D3H5"/>
<organism evidence="1 2">
    <name type="scientific">Euplotes crassus</name>
    <dbReference type="NCBI Taxonomy" id="5936"/>
    <lineage>
        <taxon>Eukaryota</taxon>
        <taxon>Sar</taxon>
        <taxon>Alveolata</taxon>
        <taxon>Ciliophora</taxon>
        <taxon>Intramacronucleata</taxon>
        <taxon>Spirotrichea</taxon>
        <taxon>Hypotrichia</taxon>
        <taxon>Euplotida</taxon>
        <taxon>Euplotidae</taxon>
        <taxon>Moneuplotes</taxon>
    </lineage>
</organism>
<gene>
    <name evidence="1" type="ORF">ECRASSUSDP1_LOCUS21037</name>
</gene>
<accession>A0AAD2D3H5</accession>
<evidence type="ECO:0000313" key="2">
    <source>
        <dbReference type="Proteomes" id="UP001295684"/>
    </source>
</evidence>
<proteinExistence type="predicted"/>
<evidence type="ECO:0000313" key="1">
    <source>
        <dbReference type="EMBL" id="CAI2379624.1"/>
    </source>
</evidence>
<dbReference type="Proteomes" id="UP001295684">
    <property type="component" value="Unassembled WGS sequence"/>
</dbReference>
<comment type="caution">
    <text evidence="1">The sequence shown here is derived from an EMBL/GenBank/DDBJ whole genome shotgun (WGS) entry which is preliminary data.</text>
</comment>
<reference evidence="1" key="1">
    <citation type="submission" date="2023-07" db="EMBL/GenBank/DDBJ databases">
        <authorList>
            <consortium name="AG Swart"/>
            <person name="Singh M."/>
            <person name="Singh A."/>
            <person name="Seah K."/>
            <person name="Emmerich C."/>
        </authorList>
    </citation>
    <scope>NUCLEOTIDE SEQUENCE</scope>
    <source>
        <strain evidence="1">DP1</strain>
    </source>
</reference>
<sequence length="69" mass="8703">MCIWWVWVRDWDFGFWTSRRRGEIKRIWVKLGIKLFILEIFWGCVKWRHFVTCFEDMRGVYEKVIMVIT</sequence>
<keyword evidence="2" id="KW-1185">Reference proteome</keyword>